<dbReference type="EC" id="2.7.1.23" evidence="4"/>
<keyword evidence="7" id="KW-0418">Kinase</keyword>
<dbReference type="GO" id="GO:0006741">
    <property type="term" value="P:NADP+ biosynthetic process"/>
    <property type="evidence" value="ECO:0007669"/>
    <property type="project" value="InterPro"/>
</dbReference>
<feature type="domain" description="RanBD1" evidence="14">
    <location>
        <begin position="197"/>
        <end position="284"/>
    </location>
</feature>
<evidence type="ECO:0000256" key="13">
    <source>
        <dbReference type="SAM" id="MobiDB-lite"/>
    </source>
</evidence>
<keyword evidence="10" id="KW-0539">Nucleus</keyword>
<feature type="compositionally biased region" description="Polar residues" evidence="13">
    <location>
        <begin position="102"/>
        <end position="127"/>
    </location>
</feature>
<evidence type="ECO:0000259" key="14">
    <source>
        <dbReference type="PROSITE" id="PS50196"/>
    </source>
</evidence>
<evidence type="ECO:0000256" key="5">
    <source>
        <dbReference type="ARBA" id="ARBA00022490"/>
    </source>
</evidence>
<dbReference type="PANTHER" id="PTHR13158:SF5">
    <property type="entry name" value="NAD KINASE 2, MITOCHONDRIAL"/>
    <property type="match status" value="1"/>
</dbReference>
<sequence length="770" mass="86326">MLQCRQVKSPGGMLYSEHSRFLQAPSSLLAPAKFNSVIEASLSQSQLRNVIRPAILQPPQALTCAENPIVSPITKKEAPVQLSEDSSYSSAENSVSSKTAERSSTTMNLSSSKTAQSQSFEGRSVHNSSNSDFVFGENMVERVLSPEKHPKLCNEADLYKGEVTSMYIASFHVSRQTKTALLRNATLTDSAAACVSKPVEKILLDKVEVITGEEAEHNVLQINCKLFVFNKLSLTWIERGSGSLRLNDTSSNKCGMLQSRLIMRNQGSLRLILNTRLWDQMVIKRANRKSLCFTATDQEDHSVQVFLIQASSKDTGYLYAAIHHRLVALRSFAEQEPDANQVDTEAEIAFQPLNCDSDDEEINQVSSSGSAKNVSSWYKDVCSVRLSDFLLDIESGPSNPSLLLALKGSNYAGLLERHRIHTKNVEHVVDSLRNERIEVRLVKRREYNEETVRWADAVISAGGDGTMLLAASKIFDKFKPVIGVNTDPERSEGHLCLPVRYTHSFPEALQKLYRGEFRWQWRQRIRLYLEGTGINPAPVDLHEQQLSQEQHSRAHINERFQDQRSDISGPHLLPVRALNEVFIGESLSSRYAVCSVLFRENFKSCKPSFKFSLHRASYYEISVDDGPWEKQKSSGLNVCTGTGSKAWSYNINKVAHQAVEEILKIAKKHGSLNMPLNTELVQKVTNDYNESLLYSPEEPKMFFSIREPIVNRVFSSSRQRGFSSKVCVRSRCWDACMVVDGGTSFEFNDGAIASIMIDPEDALCTVLLEE</sequence>
<dbReference type="FunFam" id="2.30.29.30:FF:000228">
    <property type="entry name" value="ran-binding protein 3-like isoform X2"/>
    <property type="match status" value="1"/>
</dbReference>
<evidence type="ECO:0000256" key="12">
    <source>
        <dbReference type="ARBA" id="ARBA00068028"/>
    </source>
</evidence>
<evidence type="ECO:0000256" key="9">
    <source>
        <dbReference type="ARBA" id="ARBA00023027"/>
    </source>
</evidence>
<accession>A0A2I0UBC7</accession>
<evidence type="ECO:0000256" key="7">
    <source>
        <dbReference type="ARBA" id="ARBA00022777"/>
    </source>
</evidence>
<dbReference type="InterPro" id="IPR000156">
    <property type="entry name" value="Ran_bind_dom"/>
</dbReference>
<dbReference type="Gene3D" id="2.30.29.30">
    <property type="entry name" value="Pleckstrin-homology domain (PH domain)/Phosphotyrosine-binding domain (PTB)"/>
    <property type="match status" value="1"/>
</dbReference>
<comment type="function">
    <text evidence="11">Nuclear export factor for BMP-specific SMAD1/5/8 that plays a critical role in terminating BMP signaling and regulating mesenchymal stem cell differentiation by blocking osteoblast differentiation to promote myogenic differention. Directly recognizes dephosphorylated SMAD1/5/8 and mediates their nuclear export in a Ran-dependent manner.</text>
</comment>
<keyword evidence="8" id="KW-0521">NADP</keyword>
<keyword evidence="5" id="KW-0963">Cytoplasm</keyword>
<evidence type="ECO:0000256" key="4">
    <source>
        <dbReference type="ARBA" id="ARBA00012120"/>
    </source>
</evidence>
<dbReference type="AlphaFoldDB" id="A0A2I0UBC7"/>
<dbReference type="OrthoDB" id="185618at2759"/>
<feature type="region of interest" description="Disordered" evidence="13">
    <location>
        <begin position="78"/>
        <end position="127"/>
    </location>
</feature>
<evidence type="ECO:0000256" key="6">
    <source>
        <dbReference type="ARBA" id="ARBA00022679"/>
    </source>
</evidence>
<dbReference type="CDD" id="cd13180">
    <property type="entry name" value="RanBD_RanBP3"/>
    <property type="match status" value="1"/>
</dbReference>
<dbReference type="GO" id="GO:0003951">
    <property type="term" value="F:NAD+ kinase activity"/>
    <property type="evidence" value="ECO:0007669"/>
    <property type="project" value="UniProtKB-EC"/>
</dbReference>
<evidence type="ECO:0000313" key="15">
    <source>
        <dbReference type="EMBL" id="PKU43367.1"/>
    </source>
</evidence>
<evidence type="ECO:0000313" key="16">
    <source>
        <dbReference type="Proteomes" id="UP000233556"/>
    </source>
</evidence>
<dbReference type="InterPro" id="IPR017437">
    <property type="entry name" value="ATP-NAD_kinase_PpnK-typ_C"/>
</dbReference>
<organism evidence="15 16">
    <name type="scientific">Limosa lapponica baueri</name>
    <dbReference type="NCBI Taxonomy" id="1758121"/>
    <lineage>
        <taxon>Eukaryota</taxon>
        <taxon>Metazoa</taxon>
        <taxon>Chordata</taxon>
        <taxon>Craniata</taxon>
        <taxon>Vertebrata</taxon>
        <taxon>Euteleostomi</taxon>
        <taxon>Archelosauria</taxon>
        <taxon>Archosauria</taxon>
        <taxon>Dinosauria</taxon>
        <taxon>Saurischia</taxon>
        <taxon>Theropoda</taxon>
        <taxon>Coelurosauria</taxon>
        <taxon>Aves</taxon>
        <taxon>Neognathae</taxon>
        <taxon>Neoaves</taxon>
        <taxon>Charadriiformes</taxon>
        <taxon>Scolopacidae</taxon>
        <taxon>Limosa</taxon>
    </lineage>
</organism>
<evidence type="ECO:0000256" key="2">
    <source>
        <dbReference type="ARBA" id="ARBA00004496"/>
    </source>
</evidence>
<reference evidence="16" key="1">
    <citation type="submission" date="2017-11" db="EMBL/GenBank/DDBJ databases">
        <authorList>
            <person name="Lima N.C."/>
            <person name="Parody-Merino A.M."/>
            <person name="Battley P.F."/>
            <person name="Fidler A.E."/>
            <person name="Prosdocimi F."/>
        </authorList>
    </citation>
    <scope>NUCLEOTIDE SEQUENCE [LARGE SCALE GENOMIC DNA]</scope>
</reference>
<dbReference type="GO" id="GO:0019674">
    <property type="term" value="P:NAD+ metabolic process"/>
    <property type="evidence" value="ECO:0007669"/>
    <property type="project" value="InterPro"/>
</dbReference>
<dbReference type="GO" id="GO:0046332">
    <property type="term" value="F:SMAD binding"/>
    <property type="evidence" value="ECO:0007669"/>
    <property type="project" value="UniProtKB-ARBA"/>
</dbReference>
<dbReference type="InterPro" id="IPR002504">
    <property type="entry name" value="NADK"/>
</dbReference>
<protein>
    <recommendedName>
        <fullName evidence="12">Ran-binding protein 3-like</fullName>
        <ecNumber evidence="4">2.7.1.23</ecNumber>
    </recommendedName>
</protein>
<keyword evidence="6" id="KW-0808">Transferase</keyword>
<evidence type="ECO:0000256" key="10">
    <source>
        <dbReference type="ARBA" id="ARBA00023242"/>
    </source>
</evidence>
<evidence type="ECO:0000256" key="8">
    <source>
        <dbReference type="ARBA" id="ARBA00022857"/>
    </source>
</evidence>
<dbReference type="Gene3D" id="3.40.50.10330">
    <property type="entry name" value="Probable inorganic polyphosphate/atp-NAD kinase, domain 1"/>
    <property type="match status" value="1"/>
</dbReference>
<evidence type="ECO:0000256" key="3">
    <source>
        <dbReference type="ARBA" id="ARBA00010995"/>
    </source>
</evidence>
<dbReference type="InterPro" id="IPR016064">
    <property type="entry name" value="NAD/diacylglycerol_kinase_sf"/>
</dbReference>
<dbReference type="GO" id="GO:0005634">
    <property type="term" value="C:nucleus"/>
    <property type="evidence" value="ECO:0007669"/>
    <property type="project" value="UniProtKB-SubCell"/>
</dbReference>
<keyword evidence="16" id="KW-1185">Reference proteome</keyword>
<dbReference type="SUPFAM" id="SSF50729">
    <property type="entry name" value="PH domain-like"/>
    <property type="match status" value="1"/>
</dbReference>
<dbReference type="Pfam" id="PF01513">
    <property type="entry name" value="NAD_kinase"/>
    <property type="match status" value="1"/>
</dbReference>
<evidence type="ECO:0000256" key="1">
    <source>
        <dbReference type="ARBA" id="ARBA00004123"/>
    </source>
</evidence>
<dbReference type="Gene3D" id="2.60.200.30">
    <property type="entry name" value="Probable inorganic polyphosphate/atp-NAD kinase, domain 2"/>
    <property type="match status" value="1"/>
</dbReference>
<dbReference type="SMART" id="SM00160">
    <property type="entry name" value="RanBD"/>
    <property type="match status" value="1"/>
</dbReference>
<comment type="similarity">
    <text evidence="3">Belongs to the NAD kinase family.</text>
</comment>
<name>A0A2I0UBC7_LIMLA</name>
<evidence type="ECO:0000256" key="11">
    <source>
        <dbReference type="ARBA" id="ARBA00059866"/>
    </source>
</evidence>
<comment type="subcellular location">
    <subcellularLocation>
        <location evidence="2">Cytoplasm</location>
    </subcellularLocation>
    <subcellularLocation>
        <location evidence="1">Nucleus</location>
    </subcellularLocation>
</comment>
<proteinExistence type="inferred from homology"/>
<dbReference type="SUPFAM" id="SSF111331">
    <property type="entry name" value="NAD kinase/diacylglycerol kinase-like"/>
    <property type="match status" value="2"/>
</dbReference>
<dbReference type="InterPro" id="IPR017438">
    <property type="entry name" value="ATP-NAD_kinase_N"/>
</dbReference>
<dbReference type="Pfam" id="PF00638">
    <property type="entry name" value="Ran_BP1"/>
    <property type="match status" value="1"/>
</dbReference>
<dbReference type="PANTHER" id="PTHR13158">
    <property type="match status" value="1"/>
</dbReference>
<dbReference type="GO" id="GO:0005739">
    <property type="term" value="C:mitochondrion"/>
    <property type="evidence" value="ECO:0007669"/>
    <property type="project" value="TreeGrafter"/>
</dbReference>
<feature type="compositionally biased region" description="Low complexity" evidence="13">
    <location>
        <begin position="83"/>
        <end position="97"/>
    </location>
</feature>
<reference evidence="16" key="2">
    <citation type="submission" date="2017-12" db="EMBL/GenBank/DDBJ databases">
        <title>Genome sequence of the Bar-tailed Godwit (Limosa lapponica baueri).</title>
        <authorList>
            <person name="Lima N.C.B."/>
            <person name="Parody-Merino A.M."/>
            <person name="Battley P.F."/>
            <person name="Fidler A.E."/>
            <person name="Prosdocimi F."/>
        </authorList>
    </citation>
    <scope>NUCLEOTIDE SEQUENCE [LARGE SCALE GENOMIC DNA]</scope>
</reference>
<dbReference type="InterPro" id="IPR011993">
    <property type="entry name" value="PH-like_dom_sf"/>
</dbReference>
<keyword evidence="9" id="KW-0520">NAD</keyword>
<dbReference type="Proteomes" id="UP000233556">
    <property type="component" value="Unassembled WGS sequence"/>
</dbReference>
<dbReference type="PROSITE" id="PS50196">
    <property type="entry name" value="RANBD1"/>
    <property type="match status" value="1"/>
</dbReference>
<gene>
    <name evidence="15" type="ORF">llap_6337</name>
</gene>
<dbReference type="EMBL" id="KZ505910">
    <property type="protein sequence ID" value="PKU43367.1"/>
    <property type="molecule type" value="Genomic_DNA"/>
</dbReference>